<organism evidence="2 3">
    <name type="scientific">Caballeronia terrestris</name>
    <dbReference type="NCBI Taxonomy" id="1226301"/>
    <lineage>
        <taxon>Bacteria</taxon>
        <taxon>Pseudomonadati</taxon>
        <taxon>Pseudomonadota</taxon>
        <taxon>Betaproteobacteria</taxon>
        <taxon>Burkholderiales</taxon>
        <taxon>Burkholderiaceae</taxon>
        <taxon>Caballeronia</taxon>
    </lineage>
</organism>
<reference evidence="2" key="1">
    <citation type="submission" date="2016-01" db="EMBL/GenBank/DDBJ databases">
        <authorList>
            <person name="Peeters C."/>
        </authorList>
    </citation>
    <scope>NUCLEOTIDE SEQUENCE [LARGE SCALE GENOMIC DNA]</scope>
    <source>
        <strain evidence="2">LMG 22937</strain>
    </source>
</reference>
<dbReference type="EMBL" id="FCOL02000099">
    <property type="protein sequence ID" value="SAL83543.1"/>
    <property type="molecule type" value="Genomic_DNA"/>
</dbReference>
<accession>A0A158KS34</accession>
<evidence type="ECO:0000313" key="2">
    <source>
        <dbReference type="EMBL" id="SAL83543.1"/>
    </source>
</evidence>
<protein>
    <recommendedName>
        <fullName evidence="4">Pectate lyase superfamily protein</fullName>
    </recommendedName>
</protein>
<dbReference type="Gene3D" id="2.160.20.10">
    <property type="entry name" value="Single-stranded right-handed beta-helix, Pectin lyase-like"/>
    <property type="match status" value="1"/>
</dbReference>
<evidence type="ECO:0000313" key="3">
    <source>
        <dbReference type="Proteomes" id="UP000054925"/>
    </source>
</evidence>
<name>A0A158KS34_9BURK</name>
<dbReference type="Proteomes" id="UP000054925">
    <property type="component" value="Unassembled WGS sequence"/>
</dbReference>
<comment type="caution">
    <text evidence="2">The sequence shown here is derived from an EMBL/GenBank/DDBJ whole genome shotgun (WGS) entry which is preliminary data.</text>
</comment>
<evidence type="ECO:0008006" key="4">
    <source>
        <dbReference type="Google" id="ProtNLM"/>
    </source>
</evidence>
<keyword evidence="3" id="KW-1185">Reference proteome</keyword>
<gene>
    <name evidence="2" type="ORF">AWB67_06438</name>
</gene>
<feature type="signal peptide" evidence="1">
    <location>
        <begin position="1"/>
        <end position="23"/>
    </location>
</feature>
<sequence length="378" mass="39571">MKTNTKRRKVILLSAGLVVSACGGGNEAITAVDTDGVNPPATKKAANTTYINAGSYASGNGRTDDTAGIIRAEAAAHAANLPLLFPSGKTFLYSGTFNTRVSLLGYGATLKQRSSTFDGTVATVRLNALTNVYVKGLTIDSINKRIGILIEGCIGTQITDVIAINNVNQGFANYANDDTTYQGCKAIHVRYNFTSVPQAGGAADGFGFFGCSNVTAIDCRAEDVRRIGFVADSNGTDVCDQVTFLRCYTFNANHCDDSTTEYNGAFWCENTNNFSATDCTGDNISSGVGQTSGRVIGLIISNGQTGPCAITVAGCKILNNATRMPNALITLAPDVGALICRDCFGSHGSIGLVIAGHSPTPFAVSNFTWTDVTTPLVR</sequence>
<dbReference type="PROSITE" id="PS51257">
    <property type="entry name" value="PROKAR_LIPOPROTEIN"/>
    <property type="match status" value="1"/>
</dbReference>
<feature type="chain" id="PRO_5011118357" description="Pectate lyase superfamily protein" evidence="1">
    <location>
        <begin position="24"/>
        <end position="378"/>
    </location>
</feature>
<keyword evidence="1" id="KW-0732">Signal</keyword>
<dbReference type="AlphaFoldDB" id="A0A158KS34"/>
<dbReference type="SUPFAM" id="SSF51126">
    <property type="entry name" value="Pectin lyase-like"/>
    <property type="match status" value="1"/>
</dbReference>
<dbReference type="InterPro" id="IPR011050">
    <property type="entry name" value="Pectin_lyase_fold/virulence"/>
</dbReference>
<dbReference type="InterPro" id="IPR012334">
    <property type="entry name" value="Pectin_lyas_fold"/>
</dbReference>
<evidence type="ECO:0000256" key="1">
    <source>
        <dbReference type="SAM" id="SignalP"/>
    </source>
</evidence>
<dbReference type="RefSeq" id="WP_125477763.1">
    <property type="nucleotide sequence ID" value="NZ_FCOL02000099.1"/>
</dbReference>
<proteinExistence type="predicted"/>